<accession>A0A2N9AXH1</accession>
<dbReference type="EMBL" id="LT962688">
    <property type="protein sequence ID" value="SOR32021.1"/>
    <property type="molecule type" value="Genomic_DNA"/>
</dbReference>
<sequence>MYFSWNYNRIDSLIKARFRYHLVHIA</sequence>
<dbReference type="Proteomes" id="UP000233769">
    <property type="component" value="Chromosome tk0001"/>
</dbReference>
<organism evidence="1 2">
    <name type="scientific">Methylorubrum extorquens</name>
    <name type="common">Methylobacterium dichloromethanicum</name>
    <name type="synonym">Methylobacterium extorquens</name>
    <dbReference type="NCBI Taxonomy" id="408"/>
    <lineage>
        <taxon>Bacteria</taxon>
        <taxon>Pseudomonadati</taxon>
        <taxon>Pseudomonadota</taxon>
        <taxon>Alphaproteobacteria</taxon>
        <taxon>Hyphomicrobiales</taxon>
        <taxon>Methylobacteriaceae</taxon>
        <taxon>Methylorubrum</taxon>
    </lineage>
</organism>
<evidence type="ECO:0000313" key="2">
    <source>
        <dbReference type="Proteomes" id="UP000233769"/>
    </source>
</evidence>
<proteinExistence type="predicted"/>
<gene>
    <name evidence="1" type="ORF">TK0001_5455</name>
</gene>
<name>A0A2N9AXH1_METEX</name>
<reference evidence="2" key="1">
    <citation type="submission" date="2017-10" db="EMBL/GenBank/DDBJ databases">
        <authorList>
            <person name="Regsiter A."/>
            <person name="William W."/>
        </authorList>
    </citation>
    <scope>NUCLEOTIDE SEQUENCE [LARGE SCALE GENOMIC DNA]</scope>
</reference>
<evidence type="ECO:0000313" key="1">
    <source>
        <dbReference type="EMBL" id="SOR32021.1"/>
    </source>
</evidence>
<dbReference type="AlphaFoldDB" id="A0A2N9AXH1"/>
<protein>
    <submittedName>
        <fullName evidence="1">Uncharacterized protein</fullName>
    </submittedName>
</protein>